<dbReference type="InterPro" id="IPR036388">
    <property type="entry name" value="WH-like_DNA-bd_sf"/>
</dbReference>
<dbReference type="Gene3D" id="1.10.10.10">
    <property type="entry name" value="Winged helix-like DNA-binding domain superfamily/Winged helix DNA-binding domain"/>
    <property type="match status" value="1"/>
</dbReference>
<dbReference type="InterPro" id="IPR014284">
    <property type="entry name" value="RNA_pol_sigma-70_dom"/>
</dbReference>
<keyword evidence="4" id="KW-0238">DNA-binding</keyword>
<dbReference type="InterPro" id="IPR007627">
    <property type="entry name" value="RNA_pol_sigma70_r2"/>
</dbReference>
<proteinExistence type="inferred from homology"/>
<dbReference type="SMART" id="SM00421">
    <property type="entry name" value="HTH_LUXR"/>
    <property type="match status" value="1"/>
</dbReference>
<keyword evidence="3" id="KW-0731">Sigma factor</keyword>
<dbReference type="SUPFAM" id="SSF88946">
    <property type="entry name" value="Sigma2 domain of RNA polymerase sigma factors"/>
    <property type="match status" value="1"/>
</dbReference>
<dbReference type="Gene3D" id="1.10.1740.10">
    <property type="match status" value="1"/>
</dbReference>
<evidence type="ECO:0000256" key="4">
    <source>
        <dbReference type="ARBA" id="ARBA00023125"/>
    </source>
</evidence>
<sequence length="168" mass="19224">MGRPDWESEYVDFFVARAPALRRTAYLMCGDWQIAEDLVQTTFVRLYVHWRRVRQETVDAYARRILTNLFLSRRRTAHREQVTAELPELPGGHDTPQEVGGWLELADVLSALTDRQRAIVALRYVDDLPVAEVAELLGIAEGTVKSHSNRALQALRTALEAQLERPTR</sequence>
<dbReference type="NCBIfam" id="TIGR02983">
    <property type="entry name" value="SigE-fam_strep"/>
    <property type="match status" value="1"/>
</dbReference>
<organism evidence="7 8">
    <name type="scientific">Kribbella deserti</name>
    <dbReference type="NCBI Taxonomy" id="1926257"/>
    <lineage>
        <taxon>Bacteria</taxon>
        <taxon>Bacillati</taxon>
        <taxon>Actinomycetota</taxon>
        <taxon>Actinomycetes</taxon>
        <taxon>Propionibacteriales</taxon>
        <taxon>Kribbellaceae</taxon>
        <taxon>Kribbella</taxon>
    </lineage>
</organism>
<evidence type="ECO:0000256" key="5">
    <source>
        <dbReference type="ARBA" id="ARBA00023163"/>
    </source>
</evidence>
<dbReference type="CDD" id="cd06171">
    <property type="entry name" value="Sigma70_r4"/>
    <property type="match status" value="1"/>
</dbReference>
<name>A0ABV6QLI1_9ACTN</name>
<dbReference type="SUPFAM" id="SSF88659">
    <property type="entry name" value="Sigma3 and sigma4 domains of RNA polymerase sigma factors"/>
    <property type="match status" value="1"/>
</dbReference>
<dbReference type="InterPro" id="IPR013325">
    <property type="entry name" value="RNA_pol_sigma_r2"/>
</dbReference>
<gene>
    <name evidence="7" type="ORF">ACFFGN_15515</name>
</gene>
<keyword evidence="5" id="KW-0804">Transcription</keyword>
<dbReference type="Pfam" id="PF04542">
    <property type="entry name" value="Sigma70_r2"/>
    <property type="match status" value="1"/>
</dbReference>
<dbReference type="Proteomes" id="UP001589890">
    <property type="component" value="Unassembled WGS sequence"/>
</dbReference>
<dbReference type="InterPro" id="IPR013249">
    <property type="entry name" value="RNA_pol_sigma70_r4_t2"/>
</dbReference>
<accession>A0ABV6QLI1</accession>
<dbReference type="InterPro" id="IPR014325">
    <property type="entry name" value="RNA_pol_sigma-E_actinobac"/>
</dbReference>
<dbReference type="InterPro" id="IPR013324">
    <property type="entry name" value="RNA_pol_sigma_r3/r4-like"/>
</dbReference>
<feature type="domain" description="HTH luxR-type" evidence="6">
    <location>
        <begin position="109"/>
        <end position="167"/>
    </location>
</feature>
<protein>
    <submittedName>
        <fullName evidence="7">SigE family RNA polymerase sigma factor</fullName>
    </submittedName>
</protein>
<dbReference type="Pfam" id="PF08281">
    <property type="entry name" value="Sigma70_r4_2"/>
    <property type="match status" value="1"/>
</dbReference>
<dbReference type="InterPro" id="IPR039425">
    <property type="entry name" value="RNA_pol_sigma-70-like"/>
</dbReference>
<dbReference type="NCBIfam" id="TIGR02937">
    <property type="entry name" value="sigma70-ECF"/>
    <property type="match status" value="1"/>
</dbReference>
<evidence type="ECO:0000259" key="6">
    <source>
        <dbReference type="SMART" id="SM00421"/>
    </source>
</evidence>
<reference evidence="7 8" key="1">
    <citation type="submission" date="2024-09" db="EMBL/GenBank/DDBJ databases">
        <authorList>
            <person name="Sun Q."/>
            <person name="Mori K."/>
        </authorList>
    </citation>
    <scope>NUCLEOTIDE SEQUENCE [LARGE SCALE GENOMIC DNA]</scope>
    <source>
        <strain evidence="7 8">CGMCC 1.15906</strain>
    </source>
</reference>
<comment type="similarity">
    <text evidence="1">Belongs to the sigma-70 factor family. ECF subfamily.</text>
</comment>
<evidence type="ECO:0000313" key="8">
    <source>
        <dbReference type="Proteomes" id="UP001589890"/>
    </source>
</evidence>
<evidence type="ECO:0000256" key="2">
    <source>
        <dbReference type="ARBA" id="ARBA00023015"/>
    </source>
</evidence>
<evidence type="ECO:0000256" key="1">
    <source>
        <dbReference type="ARBA" id="ARBA00010641"/>
    </source>
</evidence>
<dbReference type="RefSeq" id="WP_380047956.1">
    <property type="nucleotide sequence ID" value="NZ_JBHLTC010000018.1"/>
</dbReference>
<evidence type="ECO:0000313" key="7">
    <source>
        <dbReference type="EMBL" id="MFC0625489.1"/>
    </source>
</evidence>
<dbReference type="PANTHER" id="PTHR43133">
    <property type="entry name" value="RNA POLYMERASE ECF-TYPE SIGMA FACTO"/>
    <property type="match status" value="1"/>
</dbReference>
<dbReference type="PANTHER" id="PTHR43133:SF50">
    <property type="entry name" value="ECF RNA POLYMERASE SIGMA FACTOR SIGM"/>
    <property type="match status" value="1"/>
</dbReference>
<evidence type="ECO:0000256" key="3">
    <source>
        <dbReference type="ARBA" id="ARBA00023082"/>
    </source>
</evidence>
<keyword evidence="2" id="KW-0805">Transcription regulation</keyword>
<comment type="caution">
    <text evidence="7">The sequence shown here is derived from an EMBL/GenBank/DDBJ whole genome shotgun (WGS) entry which is preliminary data.</text>
</comment>
<keyword evidence="8" id="KW-1185">Reference proteome</keyword>
<dbReference type="InterPro" id="IPR000792">
    <property type="entry name" value="Tscrpt_reg_LuxR_C"/>
</dbReference>
<dbReference type="EMBL" id="JBHLTC010000018">
    <property type="protein sequence ID" value="MFC0625489.1"/>
    <property type="molecule type" value="Genomic_DNA"/>
</dbReference>